<organism evidence="1 2">
    <name type="scientific">Adhaeribacter terrigena</name>
    <dbReference type="NCBI Taxonomy" id="2793070"/>
    <lineage>
        <taxon>Bacteria</taxon>
        <taxon>Pseudomonadati</taxon>
        <taxon>Bacteroidota</taxon>
        <taxon>Cytophagia</taxon>
        <taxon>Cytophagales</taxon>
        <taxon>Hymenobacteraceae</taxon>
        <taxon>Adhaeribacter</taxon>
    </lineage>
</organism>
<dbReference type="Proteomes" id="UP000644147">
    <property type="component" value="Unassembled WGS sequence"/>
</dbReference>
<protein>
    <submittedName>
        <fullName evidence="1">DinB family protein</fullName>
    </submittedName>
</protein>
<proteinExistence type="predicted"/>
<dbReference type="SUPFAM" id="SSF109854">
    <property type="entry name" value="DinB/YfiT-like putative metalloenzymes"/>
    <property type="match status" value="1"/>
</dbReference>
<accession>A0ABS1C2A8</accession>
<dbReference type="RefSeq" id="WP_200505542.1">
    <property type="nucleotide sequence ID" value="NZ_JAEHFX010000003.1"/>
</dbReference>
<reference evidence="1 2" key="1">
    <citation type="submission" date="2020-12" db="EMBL/GenBank/DDBJ databases">
        <title>Bacterial novel species Adhaeribacter sp. BT258 isolated from soil.</title>
        <authorList>
            <person name="Jung H.-Y."/>
        </authorList>
    </citation>
    <scope>NUCLEOTIDE SEQUENCE [LARGE SCALE GENOMIC DNA]</scope>
    <source>
        <strain evidence="1 2">BT258</strain>
    </source>
</reference>
<dbReference type="EMBL" id="JAEHFX010000003">
    <property type="protein sequence ID" value="MBK0402783.1"/>
    <property type="molecule type" value="Genomic_DNA"/>
</dbReference>
<name>A0ABS1C2A8_9BACT</name>
<sequence length="158" mass="18240">MNHDQRLRDQLTKLLEGGLAFQPVGELFKDITAEEAGKTVPKLPYTIWQLLEHMRLTVNDILEFCQNPDYQYLTWPDDYWPQEKAPADQQALNKSIAEIQTGLQTMIKLVQDPDNDLYKPFPHGEGQTLLREALLVAEHTAYHTGEVIVLRRLLGTWK</sequence>
<evidence type="ECO:0000313" key="1">
    <source>
        <dbReference type="EMBL" id="MBK0402783.1"/>
    </source>
</evidence>
<gene>
    <name evidence="1" type="ORF">I5M27_07280</name>
</gene>
<comment type="caution">
    <text evidence="1">The sequence shown here is derived from an EMBL/GenBank/DDBJ whole genome shotgun (WGS) entry which is preliminary data.</text>
</comment>
<dbReference type="Gene3D" id="1.20.120.450">
    <property type="entry name" value="dinb family like domain"/>
    <property type="match status" value="1"/>
</dbReference>
<dbReference type="InterPro" id="IPR034660">
    <property type="entry name" value="DinB/YfiT-like"/>
</dbReference>
<evidence type="ECO:0000313" key="2">
    <source>
        <dbReference type="Proteomes" id="UP000644147"/>
    </source>
</evidence>
<keyword evidence="2" id="KW-1185">Reference proteome</keyword>